<accession>A0AAD7INI7</accession>
<evidence type="ECO:0000313" key="3">
    <source>
        <dbReference type="Proteomes" id="UP001215280"/>
    </source>
</evidence>
<evidence type="ECO:0000256" key="1">
    <source>
        <dbReference type="SAM" id="Phobius"/>
    </source>
</evidence>
<feature type="transmembrane region" description="Helical" evidence="1">
    <location>
        <begin position="20"/>
        <end position="47"/>
    </location>
</feature>
<organism evidence="2 3">
    <name type="scientific">Mycena maculata</name>
    <dbReference type="NCBI Taxonomy" id="230809"/>
    <lineage>
        <taxon>Eukaryota</taxon>
        <taxon>Fungi</taxon>
        <taxon>Dikarya</taxon>
        <taxon>Basidiomycota</taxon>
        <taxon>Agaricomycotina</taxon>
        <taxon>Agaricomycetes</taxon>
        <taxon>Agaricomycetidae</taxon>
        <taxon>Agaricales</taxon>
        <taxon>Marasmiineae</taxon>
        <taxon>Mycenaceae</taxon>
        <taxon>Mycena</taxon>
    </lineage>
</organism>
<evidence type="ECO:0000313" key="2">
    <source>
        <dbReference type="EMBL" id="KAJ7747127.1"/>
    </source>
</evidence>
<keyword evidence="1" id="KW-0472">Membrane</keyword>
<reference evidence="2" key="1">
    <citation type="submission" date="2023-03" db="EMBL/GenBank/DDBJ databases">
        <title>Massive genome expansion in bonnet fungi (Mycena s.s.) driven by repeated elements and novel gene families across ecological guilds.</title>
        <authorList>
            <consortium name="Lawrence Berkeley National Laboratory"/>
            <person name="Harder C.B."/>
            <person name="Miyauchi S."/>
            <person name="Viragh M."/>
            <person name="Kuo A."/>
            <person name="Thoen E."/>
            <person name="Andreopoulos B."/>
            <person name="Lu D."/>
            <person name="Skrede I."/>
            <person name="Drula E."/>
            <person name="Henrissat B."/>
            <person name="Morin E."/>
            <person name="Kohler A."/>
            <person name="Barry K."/>
            <person name="LaButti K."/>
            <person name="Morin E."/>
            <person name="Salamov A."/>
            <person name="Lipzen A."/>
            <person name="Mereny Z."/>
            <person name="Hegedus B."/>
            <person name="Baldrian P."/>
            <person name="Stursova M."/>
            <person name="Weitz H."/>
            <person name="Taylor A."/>
            <person name="Grigoriev I.V."/>
            <person name="Nagy L.G."/>
            <person name="Martin F."/>
            <person name="Kauserud H."/>
        </authorList>
    </citation>
    <scope>NUCLEOTIDE SEQUENCE</scope>
    <source>
        <strain evidence="2">CBHHK188m</strain>
    </source>
</reference>
<feature type="transmembrane region" description="Helical" evidence="1">
    <location>
        <begin position="68"/>
        <end position="89"/>
    </location>
</feature>
<proteinExistence type="predicted"/>
<keyword evidence="1" id="KW-0812">Transmembrane</keyword>
<gene>
    <name evidence="2" type="ORF">DFH07DRAFT_776083</name>
</gene>
<name>A0AAD7INI7_9AGAR</name>
<keyword evidence="1" id="KW-1133">Transmembrane helix</keyword>
<dbReference type="AlphaFoldDB" id="A0AAD7INI7"/>
<sequence length="192" mass="20646">MLSSSPSTGELFREFAICASLSFIVILGVLHALLRLLHVYFVSGLALRWPLVKVMTTSAFRISQITTAHAYLLVVFELTIACTVLVFAVREISLAIGASRGGEGDLEAGEERAAAPTPEEEIQCHDEEKLSLSKPTHFHQAITVNTVQFPTTLSLESPGGATESLSDVPCCIGNTCAALVKFQRPLGSSKTR</sequence>
<protein>
    <submittedName>
        <fullName evidence="2">Uncharacterized protein</fullName>
    </submittedName>
</protein>
<dbReference type="EMBL" id="JARJLG010000095">
    <property type="protein sequence ID" value="KAJ7747127.1"/>
    <property type="molecule type" value="Genomic_DNA"/>
</dbReference>
<dbReference type="Proteomes" id="UP001215280">
    <property type="component" value="Unassembled WGS sequence"/>
</dbReference>
<comment type="caution">
    <text evidence="2">The sequence shown here is derived from an EMBL/GenBank/DDBJ whole genome shotgun (WGS) entry which is preliminary data.</text>
</comment>
<keyword evidence="3" id="KW-1185">Reference proteome</keyword>